<evidence type="ECO:0000313" key="3">
    <source>
        <dbReference type="Proteomes" id="UP000037136"/>
    </source>
</evidence>
<reference evidence="2 3" key="2">
    <citation type="journal article" date="2017" name="Sci. Rep.">
        <title>Ant-infecting Ophiocordyceps genomes reveal a high diversity of potential behavioral manipulation genes and a possible major role for enterotoxins.</title>
        <authorList>
            <person name="de Bekker C."/>
            <person name="Ohm R.A."/>
            <person name="Evans H.C."/>
            <person name="Brachmann A."/>
            <person name="Hughes D.P."/>
        </authorList>
    </citation>
    <scope>NUCLEOTIDE SEQUENCE [LARGE SCALE GENOMIC DNA]</scope>
    <source>
        <strain evidence="2 3">SC16a</strain>
    </source>
</reference>
<evidence type="ECO:0000313" key="2">
    <source>
        <dbReference type="EMBL" id="PFH58733.1"/>
    </source>
</evidence>
<accession>A0A2A9PCW4</accession>
<keyword evidence="3" id="KW-1185">Reference proteome</keyword>
<dbReference type="AlphaFoldDB" id="A0A2A9PCW4"/>
<feature type="region of interest" description="Disordered" evidence="1">
    <location>
        <begin position="34"/>
        <end position="66"/>
    </location>
</feature>
<sequence>MKLPLLVWPLSPSTIFVGQSRGCISLAITSQERARNGVPHHLRNETRLTTRGHLGSSLARSQRQVT</sequence>
<reference evidence="2 3" key="1">
    <citation type="journal article" date="2015" name="BMC Genomics">
        <title>Gene expression during zombie ant biting behavior reflects the complexity underlying fungal parasitic behavioral manipulation.</title>
        <authorList>
            <person name="de Bekker C."/>
            <person name="Ohm R.A."/>
            <person name="Loreto R.G."/>
            <person name="Sebastian A."/>
            <person name="Albert I."/>
            <person name="Merrow M."/>
            <person name="Brachmann A."/>
            <person name="Hughes D.P."/>
        </authorList>
    </citation>
    <scope>NUCLEOTIDE SEQUENCE [LARGE SCALE GENOMIC DNA]</scope>
    <source>
        <strain evidence="2 3">SC16a</strain>
    </source>
</reference>
<gene>
    <name evidence="2" type="ORF">XA68_13293</name>
</gene>
<dbReference type="Proteomes" id="UP000037136">
    <property type="component" value="Unassembled WGS sequence"/>
</dbReference>
<evidence type="ECO:0000256" key="1">
    <source>
        <dbReference type="SAM" id="MobiDB-lite"/>
    </source>
</evidence>
<dbReference type="EMBL" id="LAZP02000262">
    <property type="protein sequence ID" value="PFH58733.1"/>
    <property type="molecule type" value="Genomic_DNA"/>
</dbReference>
<protein>
    <submittedName>
        <fullName evidence="2">Uncharacterized protein</fullName>
    </submittedName>
</protein>
<name>A0A2A9PCW4_OPHUN</name>
<comment type="caution">
    <text evidence="2">The sequence shown here is derived from an EMBL/GenBank/DDBJ whole genome shotgun (WGS) entry which is preliminary data.</text>
</comment>
<organism evidence="2 3">
    <name type="scientific">Ophiocordyceps unilateralis</name>
    <name type="common">Zombie-ant fungus</name>
    <name type="synonym">Torrubia unilateralis</name>
    <dbReference type="NCBI Taxonomy" id="268505"/>
    <lineage>
        <taxon>Eukaryota</taxon>
        <taxon>Fungi</taxon>
        <taxon>Dikarya</taxon>
        <taxon>Ascomycota</taxon>
        <taxon>Pezizomycotina</taxon>
        <taxon>Sordariomycetes</taxon>
        <taxon>Hypocreomycetidae</taxon>
        <taxon>Hypocreales</taxon>
        <taxon>Ophiocordycipitaceae</taxon>
        <taxon>Ophiocordyceps</taxon>
    </lineage>
</organism>
<proteinExistence type="predicted"/>